<feature type="transmembrane region" description="Helical" evidence="8">
    <location>
        <begin position="32"/>
        <end position="51"/>
    </location>
</feature>
<dbReference type="PANTHER" id="PTHR30269">
    <property type="entry name" value="TRANSMEMBRANE PROTEIN YFCA"/>
    <property type="match status" value="1"/>
</dbReference>
<evidence type="ECO:0000256" key="2">
    <source>
        <dbReference type="ARBA" id="ARBA00009142"/>
    </source>
</evidence>
<protein>
    <recommendedName>
        <fullName evidence="8">Probable membrane transporter protein</fullName>
    </recommendedName>
</protein>
<evidence type="ECO:0000256" key="3">
    <source>
        <dbReference type="ARBA" id="ARBA00022448"/>
    </source>
</evidence>
<dbReference type="GO" id="GO:0005886">
    <property type="term" value="C:plasma membrane"/>
    <property type="evidence" value="ECO:0007669"/>
    <property type="project" value="UniProtKB-SubCell"/>
</dbReference>
<comment type="subcellular location">
    <subcellularLocation>
        <location evidence="1 8">Cell membrane</location>
        <topology evidence="1 8">Multi-pass membrane protein</topology>
    </subcellularLocation>
</comment>
<dbReference type="InterPro" id="IPR052017">
    <property type="entry name" value="TSUP"/>
</dbReference>
<feature type="transmembrane region" description="Helical" evidence="8">
    <location>
        <begin position="229"/>
        <end position="250"/>
    </location>
</feature>
<sequence>MDDININILLFLILAGFIAAFIDSVVGGGGLISVPALLTTGLPPTVVLGTNKLASSMGTLMSMTSFFRSGKINVPLVAKLLPLTLVGSALGVYVVQMLPPEFLKPIILVLLILVTIYTVSKKDWGMASTFSVMTTKMAILVALAAFVIGFYDGFLGPGTGSFLIFVFLLMGFDFLQSAGNAKVLNFGSNISALVVFIYFDSVNFYYGIPMGLAMVVGAYFGSRLAISKGAAYVKILFIGITVTLIGKSIWDYINNFLWQ</sequence>
<feature type="transmembrane region" description="Helical" evidence="8">
    <location>
        <begin position="157"/>
        <end position="175"/>
    </location>
</feature>
<evidence type="ECO:0000256" key="6">
    <source>
        <dbReference type="ARBA" id="ARBA00022989"/>
    </source>
</evidence>
<reference evidence="9 10" key="1">
    <citation type="submission" date="2016-09" db="EMBL/GenBank/DDBJ databases">
        <title>Draft genome sequence for the type strain of Desulfuribacillus alkaliarsenatis AHT28, an obligately anaerobic, sulfidogenic bacterium isolated from Russian soda lake sediments.</title>
        <authorList>
            <person name="Abin C.A."/>
            <person name="Hollibaugh J.T."/>
        </authorList>
    </citation>
    <scope>NUCLEOTIDE SEQUENCE [LARGE SCALE GENOMIC DNA]</scope>
    <source>
        <strain evidence="9 10">AHT28</strain>
    </source>
</reference>
<feature type="transmembrane region" description="Helical" evidence="8">
    <location>
        <begin position="182"/>
        <end position="199"/>
    </location>
</feature>
<evidence type="ECO:0000256" key="1">
    <source>
        <dbReference type="ARBA" id="ARBA00004651"/>
    </source>
</evidence>
<keyword evidence="7 8" id="KW-0472">Membrane</keyword>
<organism evidence="9 10">
    <name type="scientific">Desulfuribacillus alkaliarsenatis</name>
    <dbReference type="NCBI Taxonomy" id="766136"/>
    <lineage>
        <taxon>Bacteria</taxon>
        <taxon>Bacillati</taxon>
        <taxon>Bacillota</taxon>
        <taxon>Desulfuribacillia</taxon>
        <taxon>Desulfuribacillales</taxon>
        <taxon>Desulfuribacillaceae</taxon>
        <taxon>Desulfuribacillus</taxon>
    </lineage>
</organism>
<feature type="transmembrane region" description="Helical" evidence="8">
    <location>
        <begin position="102"/>
        <end position="120"/>
    </location>
</feature>
<evidence type="ECO:0000256" key="7">
    <source>
        <dbReference type="ARBA" id="ARBA00023136"/>
    </source>
</evidence>
<evidence type="ECO:0000256" key="8">
    <source>
        <dbReference type="RuleBase" id="RU363041"/>
    </source>
</evidence>
<keyword evidence="6 8" id="KW-1133">Transmembrane helix</keyword>
<dbReference type="Pfam" id="PF01925">
    <property type="entry name" value="TauE"/>
    <property type="match status" value="1"/>
</dbReference>
<dbReference type="RefSeq" id="WP_069642692.1">
    <property type="nucleotide sequence ID" value="NZ_MIJE01000009.1"/>
</dbReference>
<dbReference type="Proteomes" id="UP000094296">
    <property type="component" value="Unassembled WGS sequence"/>
</dbReference>
<keyword evidence="5 8" id="KW-0812">Transmembrane</keyword>
<evidence type="ECO:0000313" key="10">
    <source>
        <dbReference type="Proteomes" id="UP000094296"/>
    </source>
</evidence>
<evidence type="ECO:0000256" key="5">
    <source>
        <dbReference type="ARBA" id="ARBA00022692"/>
    </source>
</evidence>
<keyword evidence="3" id="KW-0813">Transport</keyword>
<accession>A0A1E5G4L3</accession>
<comment type="caution">
    <text evidence="9">The sequence shown here is derived from an EMBL/GenBank/DDBJ whole genome shotgun (WGS) entry which is preliminary data.</text>
</comment>
<feature type="transmembrane region" description="Helical" evidence="8">
    <location>
        <begin position="132"/>
        <end position="151"/>
    </location>
</feature>
<comment type="similarity">
    <text evidence="2 8">Belongs to the 4-toluene sulfonate uptake permease (TSUP) (TC 2.A.102) family.</text>
</comment>
<dbReference type="PANTHER" id="PTHR30269:SF0">
    <property type="entry name" value="MEMBRANE TRANSPORTER PROTEIN YFCA-RELATED"/>
    <property type="match status" value="1"/>
</dbReference>
<proteinExistence type="inferred from homology"/>
<gene>
    <name evidence="9" type="ORF">BHF68_14695</name>
</gene>
<feature type="transmembrane region" description="Helical" evidence="8">
    <location>
        <begin position="7"/>
        <end position="26"/>
    </location>
</feature>
<feature type="transmembrane region" description="Helical" evidence="8">
    <location>
        <begin position="72"/>
        <end position="96"/>
    </location>
</feature>
<name>A0A1E5G4L3_9FIRM</name>
<evidence type="ECO:0000256" key="4">
    <source>
        <dbReference type="ARBA" id="ARBA00022475"/>
    </source>
</evidence>
<dbReference type="OrthoDB" id="554695at2"/>
<dbReference type="EMBL" id="MIJE01000009">
    <property type="protein sequence ID" value="OEF97604.1"/>
    <property type="molecule type" value="Genomic_DNA"/>
</dbReference>
<dbReference type="AlphaFoldDB" id="A0A1E5G4L3"/>
<dbReference type="InterPro" id="IPR002781">
    <property type="entry name" value="TM_pro_TauE-like"/>
</dbReference>
<keyword evidence="10" id="KW-1185">Reference proteome</keyword>
<keyword evidence="4 8" id="KW-1003">Cell membrane</keyword>
<feature type="transmembrane region" description="Helical" evidence="8">
    <location>
        <begin position="205"/>
        <end position="222"/>
    </location>
</feature>
<evidence type="ECO:0000313" key="9">
    <source>
        <dbReference type="EMBL" id="OEF97604.1"/>
    </source>
</evidence>